<proteinExistence type="predicted"/>
<evidence type="ECO:0000313" key="1">
    <source>
        <dbReference type="EMBL" id="AWH86195.1"/>
    </source>
</evidence>
<name>A0A2S1R0P7_9FLAO</name>
<reference evidence="1 2" key="1">
    <citation type="submission" date="2018-04" db="EMBL/GenBank/DDBJ databases">
        <title>Genome sequencing of Flavobacterium sp. HYN0059.</title>
        <authorList>
            <person name="Yi H."/>
            <person name="Baek C."/>
        </authorList>
    </citation>
    <scope>NUCLEOTIDE SEQUENCE [LARGE SCALE GENOMIC DNA]</scope>
    <source>
        <strain evidence="1 2">HYN0059</strain>
    </source>
</reference>
<gene>
    <name evidence="1" type="ORF">HYN59_14230</name>
</gene>
<dbReference type="EMBL" id="CP029186">
    <property type="protein sequence ID" value="AWH86195.1"/>
    <property type="molecule type" value="Genomic_DNA"/>
</dbReference>
<accession>A0A2S1R0P7</accession>
<dbReference type="AlphaFoldDB" id="A0A2S1R0P7"/>
<sequence>MLLPLISLIIVSCKSDAEIAASYQWKWGEGFRVGDWIQFSDKMEDSGYYLDTDTIYKNSLPIALMQSTSFHYDCYIMIITSLDGKEKGIYFEKGDAKPTD</sequence>
<evidence type="ECO:0000313" key="2">
    <source>
        <dbReference type="Proteomes" id="UP000244929"/>
    </source>
</evidence>
<protein>
    <submittedName>
        <fullName evidence="1">Uncharacterized protein</fullName>
    </submittedName>
</protein>
<dbReference type="KEGG" id="falb:HYN59_14230"/>
<keyword evidence="2" id="KW-1185">Reference proteome</keyword>
<organism evidence="1 2">
    <name type="scientific">Flavobacterium album</name>
    <dbReference type="NCBI Taxonomy" id="2175091"/>
    <lineage>
        <taxon>Bacteria</taxon>
        <taxon>Pseudomonadati</taxon>
        <taxon>Bacteroidota</taxon>
        <taxon>Flavobacteriia</taxon>
        <taxon>Flavobacteriales</taxon>
        <taxon>Flavobacteriaceae</taxon>
        <taxon>Flavobacterium</taxon>
    </lineage>
</organism>
<dbReference type="Proteomes" id="UP000244929">
    <property type="component" value="Chromosome"/>
</dbReference>